<keyword evidence="4" id="KW-0804">Transcription</keyword>
<evidence type="ECO:0000256" key="5">
    <source>
        <dbReference type="ARBA" id="ARBA00023242"/>
    </source>
</evidence>
<dbReference type="GO" id="GO:0008270">
    <property type="term" value="F:zinc ion binding"/>
    <property type="evidence" value="ECO:0007669"/>
    <property type="project" value="InterPro"/>
</dbReference>
<feature type="region of interest" description="Disordered" evidence="6">
    <location>
        <begin position="362"/>
        <end position="396"/>
    </location>
</feature>
<protein>
    <recommendedName>
        <fullName evidence="7">Xylanolytic transcriptional activator regulatory domain-containing protein</fullName>
    </recommendedName>
</protein>
<dbReference type="SMART" id="SM00906">
    <property type="entry name" value="Fungal_trans"/>
    <property type="match status" value="1"/>
</dbReference>
<evidence type="ECO:0000256" key="6">
    <source>
        <dbReference type="SAM" id="MobiDB-lite"/>
    </source>
</evidence>
<proteinExistence type="predicted"/>
<dbReference type="InterPro" id="IPR052073">
    <property type="entry name" value="Amide_Lactam_Regulators"/>
</dbReference>
<evidence type="ECO:0000256" key="2">
    <source>
        <dbReference type="ARBA" id="ARBA00023015"/>
    </source>
</evidence>
<feature type="compositionally biased region" description="Polar residues" evidence="6">
    <location>
        <begin position="381"/>
        <end position="396"/>
    </location>
</feature>
<comment type="caution">
    <text evidence="8">The sequence shown here is derived from an EMBL/GenBank/DDBJ whole genome shotgun (WGS) entry which is preliminary data.</text>
</comment>
<keyword evidence="1" id="KW-0862">Zinc</keyword>
<evidence type="ECO:0000256" key="4">
    <source>
        <dbReference type="ARBA" id="ARBA00023163"/>
    </source>
</evidence>
<dbReference type="AlphaFoldDB" id="A0AAE0TP15"/>
<dbReference type="GO" id="GO:0003677">
    <property type="term" value="F:DNA binding"/>
    <property type="evidence" value="ECO:0007669"/>
    <property type="project" value="UniProtKB-KW"/>
</dbReference>
<evidence type="ECO:0000256" key="3">
    <source>
        <dbReference type="ARBA" id="ARBA00023125"/>
    </source>
</evidence>
<evidence type="ECO:0000313" key="9">
    <source>
        <dbReference type="Proteomes" id="UP001274830"/>
    </source>
</evidence>
<evidence type="ECO:0000313" key="8">
    <source>
        <dbReference type="EMBL" id="KAK3669251.1"/>
    </source>
</evidence>
<dbReference type="PANTHER" id="PTHR47171:SF2">
    <property type="entry name" value="TRANSCRIPTION FACTOR, PUTATIVE-RELATED"/>
    <property type="match status" value="1"/>
</dbReference>
<keyword evidence="3" id="KW-0238">DNA-binding</keyword>
<dbReference type="InterPro" id="IPR007219">
    <property type="entry name" value="XnlR_reg_dom"/>
</dbReference>
<gene>
    <name evidence="8" type="ORF">LTR78_010858</name>
</gene>
<dbReference type="Proteomes" id="UP001274830">
    <property type="component" value="Unassembled WGS sequence"/>
</dbReference>
<feature type="domain" description="Xylanolytic transcriptional activator regulatory" evidence="7">
    <location>
        <begin position="58"/>
        <end position="128"/>
    </location>
</feature>
<dbReference type="CDD" id="cd12148">
    <property type="entry name" value="fungal_TF_MHR"/>
    <property type="match status" value="1"/>
</dbReference>
<dbReference type="GO" id="GO:0006351">
    <property type="term" value="P:DNA-templated transcription"/>
    <property type="evidence" value="ECO:0007669"/>
    <property type="project" value="InterPro"/>
</dbReference>
<organism evidence="8 9">
    <name type="scientific">Recurvomyces mirabilis</name>
    <dbReference type="NCBI Taxonomy" id="574656"/>
    <lineage>
        <taxon>Eukaryota</taxon>
        <taxon>Fungi</taxon>
        <taxon>Dikarya</taxon>
        <taxon>Ascomycota</taxon>
        <taxon>Pezizomycotina</taxon>
        <taxon>Dothideomycetes</taxon>
        <taxon>Dothideomycetidae</taxon>
        <taxon>Mycosphaerellales</taxon>
        <taxon>Teratosphaeriaceae</taxon>
        <taxon>Recurvomyces</taxon>
    </lineage>
</organism>
<keyword evidence="2" id="KW-0805">Transcription regulation</keyword>
<accession>A0AAE0TP15</accession>
<keyword evidence="9" id="KW-1185">Reference proteome</keyword>
<dbReference type="PANTHER" id="PTHR47171">
    <property type="entry name" value="FARA-RELATED"/>
    <property type="match status" value="1"/>
</dbReference>
<dbReference type="Pfam" id="PF04082">
    <property type="entry name" value="Fungal_trans"/>
    <property type="match status" value="1"/>
</dbReference>
<dbReference type="EMBL" id="JAUTXT010000094">
    <property type="protein sequence ID" value="KAK3669251.1"/>
    <property type="molecule type" value="Genomic_DNA"/>
</dbReference>
<name>A0AAE0TP15_9PEZI</name>
<evidence type="ECO:0000259" key="7">
    <source>
        <dbReference type="SMART" id="SM00906"/>
    </source>
</evidence>
<sequence>MAAQSSPLDFTTTKDYYNRAKVLFFMGYEKNPMTLVTAVTILQYWNPSGPEHVSIHNSSYWLRVGVGLVHQIGLHRDPKPDCSDRHLRRRIFWTLYARDSLLSAGQGRPRAIHLEDCNVDWPSVADFSSADKSTHAFVAYVKIAGLLGDLAQWFLRGSADAEQQRLAFFDRLCAWAGGLPEELHIVNTAGEYSRYDGTVRSLYLPYLMAVMMLYRPKQILHSFSEATMTSTIAASCVARIFEDALARGEVRDGVAMSAIYLLIAGIFKVGSLSHPLLRLSTLEELRIIAMSLTELAKTWQTATGSLEILQRLRAKFEATSSPPEACPLRVKVSDKILFEPFGPSFSPILKLLDQVETQPLVQRSSDNPVKGGEIVFRPQDQLPNPTQPLPSNTCWT</sequence>
<reference evidence="8" key="1">
    <citation type="submission" date="2023-07" db="EMBL/GenBank/DDBJ databases">
        <title>Black Yeasts Isolated from many extreme environments.</title>
        <authorList>
            <person name="Coleine C."/>
            <person name="Stajich J.E."/>
            <person name="Selbmann L."/>
        </authorList>
    </citation>
    <scope>NUCLEOTIDE SEQUENCE</scope>
    <source>
        <strain evidence="8">CCFEE 5485</strain>
    </source>
</reference>
<keyword evidence="5" id="KW-0539">Nucleus</keyword>
<evidence type="ECO:0000256" key="1">
    <source>
        <dbReference type="ARBA" id="ARBA00022833"/>
    </source>
</evidence>